<comment type="caution">
    <text evidence="1">The sequence shown here is derived from an EMBL/GenBank/DDBJ whole genome shotgun (WGS) entry which is preliminary data.</text>
</comment>
<dbReference type="EMBL" id="MLIQ01000042">
    <property type="protein sequence ID" value="OHU47356.1"/>
    <property type="molecule type" value="Genomic_DNA"/>
</dbReference>
<protein>
    <submittedName>
        <fullName evidence="1">Uncharacterized protein</fullName>
    </submittedName>
</protein>
<organism evidence="1 2">
    <name type="scientific">Mycobacteroides chelonae</name>
    <name type="common">Mycobacterium chelonae</name>
    <dbReference type="NCBI Taxonomy" id="1774"/>
    <lineage>
        <taxon>Bacteria</taxon>
        <taxon>Bacillati</taxon>
        <taxon>Actinomycetota</taxon>
        <taxon>Actinomycetes</taxon>
        <taxon>Mycobacteriales</taxon>
        <taxon>Mycobacteriaceae</taxon>
        <taxon>Mycobacteroides</taxon>
    </lineage>
</organism>
<evidence type="ECO:0000313" key="2">
    <source>
        <dbReference type="Proteomes" id="UP000180043"/>
    </source>
</evidence>
<dbReference type="Proteomes" id="UP000180043">
    <property type="component" value="Unassembled WGS sequence"/>
</dbReference>
<gene>
    <name evidence="1" type="ORF">BKG82_27285</name>
</gene>
<dbReference type="RefSeq" id="WP_070947975.1">
    <property type="nucleotide sequence ID" value="NZ_MLIQ01000042.1"/>
</dbReference>
<sequence length="132" mass="15134">MSAEFDQGPLLDRVRELIERAQRIPNLTDTEHRSLKDCWLAHASIEVPRALQQLRSVDPPDQHEPLIAAFLDDMTVLTGRVEEVVNAHDRDAAHQARIAAEECRYTHTLLEIAKTDLQMRSATQDHRESSRF</sequence>
<evidence type="ECO:0000313" key="1">
    <source>
        <dbReference type="EMBL" id="OHU47356.1"/>
    </source>
</evidence>
<name>A0A1S1LIX6_MYCCH</name>
<dbReference type="AlphaFoldDB" id="A0A1S1LIX6"/>
<accession>A0A1S1LIX6</accession>
<proteinExistence type="predicted"/>
<reference evidence="1 2" key="1">
    <citation type="submission" date="2016-10" db="EMBL/GenBank/DDBJ databases">
        <title>Evaluation of Human, Veterinary and Environmental Mycobacterium chelonae Isolates by Core Genome Phylogenomic Analysis, Targeted Gene Comparison, and Anti-microbial Susceptibility Patterns: A Tale of Mistaken Identities.</title>
        <authorList>
            <person name="Fogelson S.B."/>
            <person name="Camus A.C."/>
            <person name="Lorenz W."/>
            <person name="Vasireddy R."/>
            <person name="Vasireddy S."/>
            <person name="Smith T."/>
            <person name="Brown-Elliott B.A."/>
            <person name="Wallace R.J.Jr."/>
            <person name="Hasan N.A."/>
            <person name="Reischl U."/>
            <person name="Sanchez S."/>
        </authorList>
    </citation>
    <scope>NUCLEOTIDE SEQUENCE [LARGE SCALE GENOMIC DNA]</scope>
    <source>
        <strain evidence="1 2">15515</strain>
    </source>
</reference>